<protein>
    <submittedName>
        <fullName evidence="1">Uncharacterized protein</fullName>
    </submittedName>
</protein>
<dbReference type="RefSeq" id="WP_345335103.1">
    <property type="nucleotide sequence ID" value="NZ_BAABJZ010000057.1"/>
</dbReference>
<keyword evidence="2" id="KW-1185">Reference proteome</keyword>
<organism evidence="1 2">
    <name type="scientific">Ferrimonas pelagia</name>
    <dbReference type="NCBI Taxonomy" id="1177826"/>
    <lineage>
        <taxon>Bacteria</taxon>
        <taxon>Pseudomonadati</taxon>
        <taxon>Pseudomonadota</taxon>
        <taxon>Gammaproteobacteria</taxon>
        <taxon>Alteromonadales</taxon>
        <taxon>Ferrimonadaceae</taxon>
        <taxon>Ferrimonas</taxon>
    </lineage>
</organism>
<evidence type="ECO:0000313" key="2">
    <source>
        <dbReference type="Proteomes" id="UP001499988"/>
    </source>
</evidence>
<gene>
    <name evidence="1" type="ORF">GCM10023333_18700</name>
</gene>
<comment type="caution">
    <text evidence="1">The sequence shown here is derived from an EMBL/GenBank/DDBJ whole genome shotgun (WGS) entry which is preliminary data.</text>
</comment>
<reference evidence="2" key="1">
    <citation type="journal article" date="2019" name="Int. J. Syst. Evol. Microbiol.">
        <title>The Global Catalogue of Microorganisms (GCM) 10K type strain sequencing project: providing services to taxonomists for standard genome sequencing and annotation.</title>
        <authorList>
            <consortium name="The Broad Institute Genomics Platform"/>
            <consortium name="The Broad Institute Genome Sequencing Center for Infectious Disease"/>
            <person name="Wu L."/>
            <person name="Ma J."/>
        </authorList>
    </citation>
    <scope>NUCLEOTIDE SEQUENCE [LARGE SCALE GENOMIC DNA]</scope>
    <source>
        <strain evidence="2">JCM 18401</strain>
    </source>
</reference>
<evidence type="ECO:0000313" key="1">
    <source>
        <dbReference type="EMBL" id="GAA4885504.1"/>
    </source>
</evidence>
<proteinExistence type="predicted"/>
<name>A0ABP9F0T1_9GAMM</name>
<sequence>MFRPFALLLVLAWPAVAVELLLSHAPQRAPALPLAGQQVDESIYVFVDPPHEIAYIDFSIDGRPLQFEEFPPWDLTGTDPQGNAYPFDTQDLSEGRHTISANVTLLDGSQVQLNADFNVANQPAALYLSEPVLFLTALNEQGISEEVLLTESSGANLPYTLDYYADWLTISANSEATPDVLTVEADPTGLIPGLYDAEVYIDVPGYAPQILQITFAVGDI</sequence>
<accession>A0ABP9F0T1</accession>
<dbReference type="Proteomes" id="UP001499988">
    <property type="component" value="Unassembled WGS sequence"/>
</dbReference>
<dbReference type="EMBL" id="BAABJZ010000057">
    <property type="protein sequence ID" value="GAA4885504.1"/>
    <property type="molecule type" value="Genomic_DNA"/>
</dbReference>